<comment type="caution">
    <text evidence="1">The sequence shown here is derived from an EMBL/GenBank/DDBJ whole genome shotgun (WGS) entry which is preliminary data.</text>
</comment>
<evidence type="ECO:0000313" key="1">
    <source>
        <dbReference type="EMBL" id="GIY92112.1"/>
    </source>
</evidence>
<dbReference type="AlphaFoldDB" id="A0AAV4XAA5"/>
<organism evidence="1 2">
    <name type="scientific">Caerostris extrusa</name>
    <name type="common">Bark spider</name>
    <name type="synonym">Caerostris bankana</name>
    <dbReference type="NCBI Taxonomy" id="172846"/>
    <lineage>
        <taxon>Eukaryota</taxon>
        <taxon>Metazoa</taxon>
        <taxon>Ecdysozoa</taxon>
        <taxon>Arthropoda</taxon>
        <taxon>Chelicerata</taxon>
        <taxon>Arachnida</taxon>
        <taxon>Araneae</taxon>
        <taxon>Araneomorphae</taxon>
        <taxon>Entelegynae</taxon>
        <taxon>Araneoidea</taxon>
        <taxon>Araneidae</taxon>
        <taxon>Caerostris</taxon>
    </lineage>
</organism>
<sequence length="221" mass="24871">MSQNSNKTKFGFIQLETTFLVYSECTSLYSPALDLNGTQKVRRQRRDSDHDDSLRTILSEDGITAGTTPATYLTPGGSFTMPFLNSSKWGFFALGSFTMPSRRIWGTIESVSEFNGSSIWAIWKLYFIIVDQEYVICAMLGAIIGGEFFDVKNGSALITDEPTDVVELEKMIDDSTGRRERDVGNVGKVLHELILEEDDHSEDNLKKRIVEIETLQTNKNM</sequence>
<dbReference type="Proteomes" id="UP001054945">
    <property type="component" value="Unassembled WGS sequence"/>
</dbReference>
<proteinExistence type="predicted"/>
<accession>A0AAV4XAA5</accession>
<name>A0AAV4XAA5_CAEEX</name>
<gene>
    <name evidence="1" type="ORF">CEXT_682871</name>
</gene>
<protein>
    <submittedName>
        <fullName evidence="1">Uncharacterized protein</fullName>
    </submittedName>
</protein>
<reference evidence="1 2" key="1">
    <citation type="submission" date="2021-06" db="EMBL/GenBank/DDBJ databases">
        <title>Caerostris extrusa draft genome.</title>
        <authorList>
            <person name="Kono N."/>
            <person name="Arakawa K."/>
        </authorList>
    </citation>
    <scope>NUCLEOTIDE SEQUENCE [LARGE SCALE GENOMIC DNA]</scope>
</reference>
<dbReference type="EMBL" id="BPLR01017500">
    <property type="protein sequence ID" value="GIY92112.1"/>
    <property type="molecule type" value="Genomic_DNA"/>
</dbReference>
<keyword evidence="2" id="KW-1185">Reference proteome</keyword>
<evidence type="ECO:0000313" key="2">
    <source>
        <dbReference type="Proteomes" id="UP001054945"/>
    </source>
</evidence>